<evidence type="ECO:0000313" key="1">
    <source>
        <dbReference type="EMBL" id="CAG8712048.1"/>
    </source>
</evidence>
<evidence type="ECO:0000313" key="2">
    <source>
        <dbReference type="Proteomes" id="UP000789525"/>
    </source>
</evidence>
<keyword evidence="2" id="KW-1185">Reference proteome</keyword>
<comment type="caution">
    <text evidence="1">The sequence shown here is derived from an EMBL/GenBank/DDBJ whole genome shotgun (WGS) entry which is preliminary data.</text>
</comment>
<gene>
    <name evidence="1" type="ORF">ACOLOM_LOCUS10718</name>
</gene>
<accession>A0ACA9PLL8</accession>
<sequence>MEQLEPYKKILEEQLWTDIMKNFITPNKPLKSIVLPARSVIISELPKRMEESFSTIINDEHVAKISSWIDRKSAVYPLSSVPYEFRLVLKGTRDGFDHQTFWDISHGHTNTVIVARIKGTDEIIGGYNPLTWDKTINDIYLETKNSFVFSLKNGNIQSSILSRVKNTTHAFYIDPRYFGPVFGSGISFLYNGYIYITTYNYYEKPIKEPGSYNMTDYEVFDVMEKYVIEETT</sequence>
<protein>
    <submittedName>
        <fullName evidence="1">16989_t:CDS:1</fullName>
    </submittedName>
</protein>
<dbReference type="EMBL" id="CAJVPT010035671">
    <property type="protein sequence ID" value="CAG8712048.1"/>
    <property type="molecule type" value="Genomic_DNA"/>
</dbReference>
<dbReference type="Proteomes" id="UP000789525">
    <property type="component" value="Unassembled WGS sequence"/>
</dbReference>
<proteinExistence type="predicted"/>
<reference evidence="1" key="1">
    <citation type="submission" date="2021-06" db="EMBL/GenBank/DDBJ databases">
        <authorList>
            <person name="Kallberg Y."/>
            <person name="Tangrot J."/>
            <person name="Rosling A."/>
        </authorList>
    </citation>
    <scope>NUCLEOTIDE SEQUENCE</scope>
    <source>
        <strain evidence="1">CL356</strain>
    </source>
</reference>
<organism evidence="1 2">
    <name type="scientific">Acaulospora colombiana</name>
    <dbReference type="NCBI Taxonomy" id="27376"/>
    <lineage>
        <taxon>Eukaryota</taxon>
        <taxon>Fungi</taxon>
        <taxon>Fungi incertae sedis</taxon>
        <taxon>Mucoromycota</taxon>
        <taxon>Glomeromycotina</taxon>
        <taxon>Glomeromycetes</taxon>
        <taxon>Diversisporales</taxon>
        <taxon>Acaulosporaceae</taxon>
        <taxon>Acaulospora</taxon>
    </lineage>
</organism>
<name>A0ACA9PLL8_9GLOM</name>